<sequence>MSPVALSALIAIAAASTRVLAQDATSSSFVPLASKSFSYPDGIPYQADPDNGVRGTQQGYNLCNSTTEGPNSMCQTAFTIGDTEGEEVAWCTKKGRGTRLIPAGALTGVQFMKTPGYLQVVGFIDQTKINLQADDGGGELDPHGADLRGNPLGGLVYTNGFASNNGNNNTFQQVHEWHK</sequence>
<proteinExistence type="predicted"/>
<gene>
    <name evidence="1" type="ORF">NUW54_g13672</name>
</gene>
<reference evidence="1" key="1">
    <citation type="submission" date="2022-08" db="EMBL/GenBank/DDBJ databases">
        <title>Genome Sequence of Pycnoporus sanguineus.</title>
        <authorList>
            <person name="Buettner E."/>
        </authorList>
    </citation>
    <scope>NUCLEOTIDE SEQUENCE</scope>
    <source>
        <strain evidence="1">CG-C14</strain>
    </source>
</reference>
<name>A0ACC1MJ73_9APHY</name>
<protein>
    <submittedName>
        <fullName evidence="1">Uncharacterized protein</fullName>
    </submittedName>
</protein>
<evidence type="ECO:0000313" key="1">
    <source>
        <dbReference type="EMBL" id="KAJ2966899.1"/>
    </source>
</evidence>
<organism evidence="1 2">
    <name type="scientific">Trametes sanguinea</name>
    <dbReference type="NCBI Taxonomy" id="158606"/>
    <lineage>
        <taxon>Eukaryota</taxon>
        <taxon>Fungi</taxon>
        <taxon>Dikarya</taxon>
        <taxon>Basidiomycota</taxon>
        <taxon>Agaricomycotina</taxon>
        <taxon>Agaricomycetes</taxon>
        <taxon>Polyporales</taxon>
        <taxon>Polyporaceae</taxon>
        <taxon>Trametes</taxon>
    </lineage>
</organism>
<accession>A0ACC1MJ73</accession>
<dbReference type="Proteomes" id="UP001144978">
    <property type="component" value="Unassembled WGS sequence"/>
</dbReference>
<keyword evidence="2" id="KW-1185">Reference proteome</keyword>
<evidence type="ECO:0000313" key="2">
    <source>
        <dbReference type="Proteomes" id="UP001144978"/>
    </source>
</evidence>
<comment type="caution">
    <text evidence="1">The sequence shown here is derived from an EMBL/GenBank/DDBJ whole genome shotgun (WGS) entry which is preliminary data.</text>
</comment>
<dbReference type="EMBL" id="JANSHE010006500">
    <property type="protein sequence ID" value="KAJ2966899.1"/>
    <property type="molecule type" value="Genomic_DNA"/>
</dbReference>